<keyword evidence="2" id="KW-1185">Reference proteome</keyword>
<evidence type="ECO:0000313" key="2">
    <source>
        <dbReference type="Proteomes" id="UP000245626"/>
    </source>
</evidence>
<dbReference type="EMBL" id="KZ820366">
    <property type="protein sequence ID" value="PWN47688.1"/>
    <property type="molecule type" value="Genomic_DNA"/>
</dbReference>
<protein>
    <submittedName>
        <fullName evidence="1">Uncharacterized protein</fullName>
    </submittedName>
</protein>
<proteinExistence type="predicted"/>
<gene>
    <name evidence="1" type="ORF">IE53DRAFT_390183</name>
</gene>
<accession>A0ACD0NPB8</accession>
<dbReference type="Proteomes" id="UP000245626">
    <property type="component" value="Unassembled WGS sequence"/>
</dbReference>
<reference evidence="1 2" key="1">
    <citation type="journal article" date="2018" name="Mol. Biol. Evol.">
        <title>Broad Genomic Sampling Reveals a Smut Pathogenic Ancestry of the Fungal Clade Ustilaginomycotina.</title>
        <authorList>
            <person name="Kijpornyongpan T."/>
            <person name="Mondo S.J."/>
            <person name="Barry K."/>
            <person name="Sandor L."/>
            <person name="Lee J."/>
            <person name="Lipzen A."/>
            <person name="Pangilinan J."/>
            <person name="LaButti K."/>
            <person name="Hainaut M."/>
            <person name="Henrissat B."/>
            <person name="Grigoriev I.V."/>
            <person name="Spatafora J.W."/>
            <person name="Aime M.C."/>
        </authorList>
    </citation>
    <scope>NUCLEOTIDE SEQUENCE [LARGE SCALE GENOMIC DNA]</scope>
    <source>
        <strain evidence="1 2">SA 807</strain>
    </source>
</reference>
<evidence type="ECO:0000313" key="1">
    <source>
        <dbReference type="EMBL" id="PWN47688.1"/>
    </source>
</evidence>
<organism evidence="1 2">
    <name type="scientific">Violaceomyces palustris</name>
    <dbReference type="NCBI Taxonomy" id="1673888"/>
    <lineage>
        <taxon>Eukaryota</taxon>
        <taxon>Fungi</taxon>
        <taxon>Dikarya</taxon>
        <taxon>Basidiomycota</taxon>
        <taxon>Ustilaginomycotina</taxon>
        <taxon>Ustilaginomycetes</taxon>
        <taxon>Violaceomycetales</taxon>
        <taxon>Violaceomycetaceae</taxon>
        <taxon>Violaceomyces</taxon>
    </lineage>
</organism>
<name>A0ACD0NPB8_9BASI</name>
<sequence length="1621" mass="175690">MPMYWVDQSPPSDPTPPFNSTQIMATLTSILEPSQRDRVKQVFSDADLAFSCPQAFNGLSTCFGAIQFNRIVPISSSTASVNYTLRFDPGLNKVKVNDNSGDVEKRVLPLQWALDSAIIQLNGGPSVTSLQEQGAIPSERPFTESTNEEQSENQRRSLLRGVDTLVVLAFFVGLLGVVWHMPSSVSEERGMGMTSLLTTMGCSQSSRLASWISGPGFAYLPAYFVMGGVISKTLWTNTNVALCIFSHVISGLSMACWSLFLATFFSRANISSVVTTAIAILAAIVALLTKDLGEGPQVIIGLLFPPASFVYMFISISRFEAEGLPAKITATAPGKDGGTALGQLLAEVVAIFLFPFLTAALERKLFYTEPFLTWIFRRNKKTAEEGVDGADIPASSGLALEIRNLVKRYGRSTDSIAVDGLYMKVEKGSITCLLGSNGSGKSTTIGVISGTIGKTSGEVRIQGKDRNLLPPGTLGLCPQKNVLFPELDCKQHVQVFRAVKDRRMVEKAKSARANEAELEKEEKEEEEEEEERLLKGCELGSKLKSKPGQLSGGQKRRLQTAMALVGGSTFLMFDEATSGLDPISRRAIWKIILAQRGEKTVLLTSHFLDEADLLGDSIVILAAPGKKLCEGSPIEIKERFGEGSYIHVSPVDTAESGDSTLRTRASFVAETEELIGRHVGSFERIRESSSTGEIGFLIPRQSGKEIREILFDLEENKERVGISSYDVAGPTLESVFLKLNSQHALEREKAKRLSASNDHTEASGNSNWEKVEAAGDKEEEEYSLTDGNVASWWYLTWAQVVKRFYILKRSWLPPLFAIALAIIGNAVPLLFLKDRNPSCGRGFTDIEISLNAFAPERADFTPVLFSPLGELENYLGQGFPLDASRVEQLSPTDFQTRIETDYRNLTFGGIDLPQGFGASSGSGGASSAAAPRLAYLADSTMDVPISALNLVSNAALSSVRTRETGSTSTTGTEGPIIYPSLRYLSNLSLGSGLGGVLKWAVIFGLVQAVVPAFSALYPSAERTNLSKSLALSNGMRPLPLWLGHLISELPVILLSSVPIALIYGVGTDQFQGTAYFWLTLFLYGLSSSIQSFCVTLIAPNRLAAFAIVAAWNVLAFLIYFASTLLTVTYYVGSDLKGVLDTVFWIEALLSPSVSMTRSGFLTSNLFSLLCDGRGGYSENSLGSLPKFGGPVLYLILWGVICFSILIWTDSGKASPFGNLRLAFWKRREVGGVEGDEESKIRTQGPGVADEVLRLESQQGEDGSKDALITSHLYKSYGSLLAVDDFTLGVGREETVALLGINGGGKTTVHSMIKGQIKPDAGKVVISGREVDKERKLAISKLSSVPQFDGLEPTLTVREHIQIYNRIKGIGRAERKSNVEKVLRMTRLEEYSDRLSRDLSGGNMRKLSLAIALIGNPEVLLLDELSSGVDAWNKRRLWDIMKKVGKGRATLMTTHSMEESDALADRVVIQSGRILAIGTIKELRRLKPCYELQLDIGGGGGDGVPGPSPPSPSSSSSYSSSSSEAGSVRGVNAAVNKARMEKIQSFVKSLFPDSVASDEASSRFEIPLGGEGTAKVCDIFSRLEAAEAERASVGVKGYQISPVSLESLFLHIVRRELEEKAR</sequence>